<accession>X6MYL1</accession>
<proteinExistence type="predicted"/>
<feature type="transmembrane region" description="Helical" evidence="1">
    <location>
        <begin position="180"/>
        <end position="198"/>
    </location>
</feature>
<evidence type="ECO:0000256" key="1">
    <source>
        <dbReference type="SAM" id="Phobius"/>
    </source>
</evidence>
<evidence type="ECO:0000313" key="3">
    <source>
        <dbReference type="Proteomes" id="UP000023152"/>
    </source>
</evidence>
<dbReference type="EMBL" id="ASPP01015372">
    <property type="protein sequence ID" value="ETO18165.1"/>
    <property type="molecule type" value="Genomic_DNA"/>
</dbReference>
<sequence>MFSNEWKQPEFPVPMSCWRQQIMILGMALLQLVIWMVTTRYFAKQSHHSLQYPVLDKTSKVLHVMGWTPFFYGSLLAIIAVLYRCSCPGNPPWRVHRAACLSLLCCVIACDAIRMGLATCTGEIAYQLCMLAVLALVLVVPFFTHARHEASRANGLRTWLWIVLLLLCFAQTSIRKNIDQMVYVLFFFTLLLWTYQSIYHATHFIDDKGHSNSTMILDLLAFWYR</sequence>
<dbReference type="AlphaFoldDB" id="X6MYL1"/>
<keyword evidence="1" id="KW-0812">Transmembrane</keyword>
<keyword evidence="1" id="KW-1133">Transmembrane helix</keyword>
<organism evidence="2 3">
    <name type="scientific">Reticulomyxa filosa</name>
    <dbReference type="NCBI Taxonomy" id="46433"/>
    <lineage>
        <taxon>Eukaryota</taxon>
        <taxon>Sar</taxon>
        <taxon>Rhizaria</taxon>
        <taxon>Retaria</taxon>
        <taxon>Foraminifera</taxon>
        <taxon>Monothalamids</taxon>
        <taxon>Reticulomyxidae</taxon>
        <taxon>Reticulomyxa</taxon>
    </lineage>
</organism>
<dbReference type="Proteomes" id="UP000023152">
    <property type="component" value="Unassembled WGS sequence"/>
</dbReference>
<reference evidence="2 3" key="1">
    <citation type="journal article" date="2013" name="Curr. Biol.">
        <title>The Genome of the Foraminiferan Reticulomyxa filosa.</title>
        <authorList>
            <person name="Glockner G."/>
            <person name="Hulsmann N."/>
            <person name="Schleicher M."/>
            <person name="Noegel A.A."/>
            <person name="Eichinger L."/>
            <person name="Gallinger C."/>
            <person name="Pawlowski J."/>
            <person name="Sierra R."/>
            <person name="Euteneuer U."/>
            <person name="Pillet L."/>
            <person name="Moustafa A."/>
            <person name="Platzer M."/>
            <person name="Groth M."/>
            <person name="Szafranski K."/>
            <person name="Schliwa M."/>
        </authorList>
    </citation>
    <scope>NUCLEOTIDE SEQUENCE [LARGE SCALE GENOMIC DNA]</scope>
</reference>
<feature type="transmembrane region" description="Helical" evidence="1">
    <location>
        <begin position="156"/>
        <end position="174"/>
    </location>
</feature>
<gene>
    <name evidence="2" type="ORF">RFI_19115</name>
</gene>
<feature type="transmembrane region" description="Helical" evidence="1">
    <location>
        <begin position="62"/>
        <end position="83"/>
    </location>
</feature>
<feature type="transmembrane region" description="Helical" evidence="1">
    <location>
        <begin position="124"/>
        <end position="144"/>
    </location>
</feature>
<feature type="transmembrane region" description="Helical" evidence="1">
    <location>
        <begin position="21"/>
        <end position="42"/>
    </location>
</feature>
<keyword evidence="3" id="KW-1185">Reference proteome</keyword>
<keyword evidence="1" id="KW-0472">Membrane</keyword>
<protein>
    <submittedName>
        <fullName evidence="2">Uncharacterized protein</fullName>
    </submittedName>
</protein>
<name>X6MYL1_RETFI</name>
<evidence type="ECO:0000313" key="2">
    <source>
        <dbReference type="EMBL" id="ETO18165.1"/>
    </source>
</evidence>
<comment type="caution">
    <text evidence="2">The sequence shown here is derived from an EMBL/GenBank/DDBJ whole genome shotgun (WGS) entry which is preliminary data.</text>
</comment>